<gene>
    <name evidence="8" type="ORF">PMEA_00009727</name>
</gene>
<feature type="transmembrane region" description="Helical" evidence="6">
    <location>
        <begin position="618"/>
        <end position="636"/>
    </location>
</feature>
<keyword evidence="2 6" id="KW-0812">Transmembrane</keyword>
<sequence length="1029" mass="116196">MGITVDDVMEKIGSYNRFQYRLLLICGFIKTWSDGLQMMLPTFLSVEPPWRCKANSSACNLTGIFKPGDENYSYRCSIPRDDWEFDTSDFTSTVAEWDLVCNVSALSVLTKALMFLGYMIGVLFGGVLSDKFGRKPIVYWLTVLTNVFALAAAFIKIYWLYVLCRVLIGIGVGNSALAMYVLVFEYVGKCHRHVIGTTLFYFWILSLMVLALFAWLIREWRTLAMAAAIPGLLTIFFWWFLPESPRWLLAHNRPKEARENLQKVADFNRKQMPEGDLEQPDAKLTQRQGDVRDLFSSMAMTKRTLILWFAWMVISLVYYAVSFSAGDYGGNRYLVFFLTSLIEIPSNWTCIKLNHRIGRKKSTVIGVVVSFFASLIAVFFQRDLKNTGFMLANIIMAQGVAKFFINMSFSSIYVYSSELFPTVVRNVGTGTSSAAARIGSMLAPYVVWLMRIHILLPYSIVAVLAFVCAGLCFLLPETKGTATLETMDSVNNNPPELTDKEHLNKIMGLTIDDFLEKIGSFGRFQYKLLFFCGFMELFGAGLQIMIPTFLSAEPPWRCKANSSACNLTGIFKPGDDKYNYRCSIPRGDWEFDTNEFNSVVSEWDLVCDVSALSALTKAVMFLGYFIGVVFGGVLGDKFGRKPIIYFMFCLNNIAALAASFAQAYWVYVLLRVLVGFFIGVGGLGLYVLLVEYVGKRHRHVVGTALFYFWVLSLLLLALLAYLIRDWRTLSIVGAAPGLLHIFFWWFLPESPRWLLANNKPNEAMTELNKVAEFNRKEMPVGDLEQKEDKQRKGDFRDLFSSVTMTKRTLTSWFAWMVISLVYYAVSFSAGNYGGNRYLVFFLISLVEFPSNWTCIFLCHKIGRKKTTVLGLVVAFISSVIAVFFQRDLKNTGFMVANIIMAQVVAKFFINMSFSSIYVYSSELFPTVIRSVGVGTSSAAARIGSMSAPYINWLISVHIILPYTIVAVLTFICAVLCFLLPETKDSPTLENMDSVNSTSAEEPTDEKLPFEPCKEKEDMGELLLSQSYPA</sequence>
<feature type="transmembrane region" description="Helical" evidence="6">
    <location>
        <begin position="673"/>
        <end position="693"/>
    </location>
</feature>
<feature type="transmembrane region" description="Helical" evidence="6">
    <location>
        <begin position="809"/>
        <end position="825"/>
    </location>
</feature>
<dbReference type="PROSITE" id="PS00216">
    <property type="entry name" value="SUGAR_TRANSPORT_1"/>
    <property type="match status" value="1"/>
</dbReference>
<evidence type="ECO:0000313" key="9">
    <source>
        <dbReference type="Proteomes" id="UP001159428"/>
    </source>
</evidence>
<feature type="transmembrane region" description="Helical" evidence="6">
    <location>
        <begin position="427"/>
        <end position="448"/>
    </location>
</feature>
<feature type="transmembrane region" description="Helical" evidence="6">
    <location>
        <begin position="392"/>
        <end position="415"/>
    </location>
</feature>
<feature type="compositionally biased region" description="Polar residues" evidence="5">
    <location>
        <begin position="989"/>
        <end position="1000"/>
    </location>
</feature>
<proteinExistence type="predicted"/>
<dbReference type="InterPro" id="IPR036259">
    <property type="entry name" value="MFS_trans_sf"/>
</dbReference>
<feature type="transmembrane region" description="Helical" evidence="6">
    <location>
        <begin position="167"/>
        <end position="187"/>
    </location>
</feature>
<dbReference type="InterPro" id="IPR005829">
    <property type="entry name" value="Sugar_transporter_CS"/>
</dbReference>
<feature type="transmembrane region" description="Helical" evidence="6">
    <location>
        <begin position="866"/>
        <end position="885"/>
    </location>
</feature>
<feature type="transmembrane region" description="Helical" evidence="6">
    <location>
        <begin position="528"/>
        <end position="546"/>
    </location>
</feature>
<dbReference type="GO" id="GO:0022857">
    <property type="term" value="F:transmembrane transporter activity"/>
    <property type="evidence" value="ECO:0007669"/>
    <property type="project" value="InterPro"/>
</dbReference>
<evidence type="ECO:0000256" key="4">
    <source>
        <dbReference type="ARBA" id="ARBA00023136"/>
    </source>
</evidence>
<dbReference type="Pfam" id="PF00083">
    <property type="entry name" value="Sugar_tr"/>
    <property type="match status" value="2"/>
</dbReference>
<feature type="transmembrane region" description="Helical" evidence="6">
    <location>
        <begin position="199"/>
        <end position="217"/>
    </location>
</feature>
<reference evidence="8 9" key="1">
    <citation type="submission" date="2022-05" db="EMBL/GenBank/DDBJ databases">
        <authorList>
            <consortium name="Genoscope - CEA"/>
            <person name="William W."/>
        </authorList>
    </citation>
    <scope>NUCLEOTIDE SEQUENCE [LARGE SCALE GENOMIC DNA]</scope>
</reference>
<feature type="transmembrane region" description="Helical" evidence="6">
    <location>
        <begin position="952"/>
        <end position="979"/>
    </location>
</feature>
<feature type="domain" description="Major facilitator superfamily (MFS) profile" evidence="7">
    <location>
        <begin position="525"/>
        <end position="984"/>
    </location>
</feature>
<name>A0AAU9WQT1_9CNID</name>
<evidence type="ECO:0000256" key="5">
    <source>
        <dbReference type="SAM" id="MobiDB-lite"/>
    </source>
</evidence>
<accession>A0AAU9WQT1</accession>
<evidence type="ECO:0000256" key="6">
    <source>
        <dbReference type="SAM" id="Phobius"/>
    </source>
</evidence>
<evidence type="ECO:0000259" key="7">
    <source>
        <dbReference type="PROSITE" id="PS50850"/>
    </source>
</evidence>
<keyword evidence="4 6" id="KW-0472">Membrane</keyword>
<dbReference type="SUPFAM" id="SSF103473">
    <property type="entry name" value="MFS general substrate transporter"/>
    <property type="match status" value="2"/>
</dbReference>
<dbReference type="InterPro" id="IPR020846">
    <property type="entry name" value="MFS_dom"/>
</dbReference>
<evidence type="ECO:0000313" key="8">
    <source>
        <dbReference type="EMBL" id="CAH3122657.1"/>
    </source>
</evidence>
<dbReference type="CDD" id="cd17317">
    <property type="entry name" value="MFS_SLC22"/>
    <property type="match status" value="2"/>
</dbReference>
<feature type="transmembrane region" description="Helical" evidence="6">
    <location>
        <begin position="305"/>
        <end position="321"/>
    </location>
</feature>
<feature type="transmembrane region" description="Helical" evidence="6">
    <location>
        <begin position="891"/>
        <end position="909"/>
    </location>
</feature>
<feature type="transmembrane region" description="Helical" evidence="6">
    <location>
        <begin position="223"/>
        <end position="241"/>
    </location>
</feature>
<feature type="transmembrane region" description="Helical" evidence="6">
    <location>
        <begin position="729"/>
        <end position="747"/>
    </location>
</feature>
<feature type="transmembrane region" description="Helical" evidence="6">
    <location>
        <begin position="837"/>
        <end position="859"/>
    </location>
</feature>
<dbReference type="PROSITE" id="PS00217">
    <property type="entry name" value="SUGAR_TRANSPORT_2"/>
    <property type="match status" value="2"/>
</dbReference>
<organism evidence="8 9">
    <name type="scientific">Pocillopora meandrina</name>
    <dbReference type="NCBI Taxonomy" id="46732"/>
    <lineage>
        <taxon>Eukaryota</taxon>
        <taxon>Metazoa</taxon>
        <taxon>Cnidaria</taxon>
        <taxon>Anthozoa</taxon>
        <taxon>Hexacorallia</taxon>
        <taxon>Scleractinia</taxon>
        <taxon>Astrocoeniina</taxon>
        <taxon>Pocilloporidae</taxon>
        <taxon>Pocillopora</taxon>
    </lineage>
</organism>
<feature type="transmembrane region" description="Helical" evidence="6">
    <location>
        <begin position="137"/>
        <end position="161"/>
    </location>
</feature>
<keyword evidence="9" id="KW-1185">Reference proteome</keyword>
<protein>
    <recommendedName>
        <fullName evidence="7">Major facilitator superfamily (MFS) profile domain-containing protein</fullName>
    </recommendedName>
</protein>
<feature type="region of interest" description="Disordered" evidence="5">
    <location>
        <begin position="989"/>
        <end position="1011"/>
    </location>
</feature>
<dbReference type="PANTHER" id="PTHR24064">
    <property type="entry name" value="SOLUTE CARRIER FAMILY 22 MEMBER"/>
    <property type="match status" value="1"/>
</dbReference>
<dbReference type="FunFam" id="1.20.1250.20:FF:000023">
    <property type="entry name" value="Solute carrier family 22 member 6"/>
    <property type="match status" value="2"/>
</dbReference>
<feature type="transmembrane region" description="Helical" evidence="6">
    <location>
        <begin position="643"/>
        <end position="667"/>
    </location>
</feature>
<evidence type="ECO:0000256" key="3">
    <source>
        <dbReference type="ARBA" id="ARBA00022989"/>
    </source>
</evidence>
<feature type="domain" description="Major facilitator superfamily (MFS) profile" evidence="7">
    <location>
        <begin position="56"/>
        <end position="480"/>
    </location>
</feature>
<feature type="transmembrane region" description="Helical" evidence="6">
    <location>
        <begin position="454"/>
        <end position="475"/>
    </location>
</feature>
<dbReference type="Proteomes" id="UP001159428">
    <property type="component" value="Unassembled WGS sequence"/>
</dbReference>
<dbReference type="EMBL" id="CALNXJ010000019">
    <property type="protein sequence ID" value="CAH3122657.1"/>
    <property type="molecule type" value="Genomic_DNA"/>
</dbReference>
<comment type="subcellular location">
    <subcellularLocation>
        <location evidence="1">Membrane</location>
        <topology evidence="1">Multi-pass membrane protein</topology>
    </subcellularLocation>
</comment>
<feature type="transmembrane region" description="Helical" evidence="6">
    <location>
        <begin position="705"/>
        <end position="723"/>
    </location>
</feature>
<dbReference type="Gene3D" id="1.20.1250.20">
    <property type="entry name" value="MFS general substrate transporter like domains"/>
    <property type="match status" value="2"/>
</dbReference>
<feature type="transmembrane region" description="Helical" evidence="6">
    <location>
        <begin position="103"/>
        <end position="125"/>
    </location>
</feature>
<evidence type="ECO:0000256" key="1">
    <source>
        <dbReference type="ARBA" id="ARBA00004141"/>
    </source>
</evidence>
<dbReference type="GO" id="GO:0016020">
    <property type="term" value="C:membrane"/>
    <property type="evidence" value="ECO:0007669"/>
    <property type="project" value="UniProtKB-SubCell"/>
</dbReference>
<dbReference type="InterPro" id="IPR005828">
    <property type="entry name" value="MFS_sugar_transport-like"/>
</dbReference>
<feature type="transmembrane region" description="Helical" evidence="6">
    <location>
        <begin position="363"/>
        <end position="380"/>
    </location>
</feature>
<dbReference type="PROSITE" id="PS50850">
    <property type="entry name" value="MFS"/>
    <property type="match status" value="2"/>
</dbReference>
<keyword evidence="3 6" id="KW-1133">Transmembrane helix</keyword>
<comment type="caution">
    <text evidence="8">The sequence shown here is derived from an EMBL/GenBank/DDBJ whole genome shotgun (WGS) entry which is preliminary data.</text>
</comment>
<dbReference type="AlphaFoldDB" id="A0AAU9WQT1"/>
<evidence type="ECO:0000256" key="2">
    <source>
        <dbReference type="ARBA" id="ARBA00022692"/>
    </source>
</evidence>